<name>A0A063Y069_9GAMM</name>
<comment type="caution">
    <text evidence="2">The sequence shown here is derived from an EMBL/GenBank/DDBJ whole genome shotgun (WGS) entry which is preliminary data.</text>
</comment>
<keyword evidence="1" id="KW-1133">Transmembrane helix</keyword>
<reference evidence="2 3" key="1">
    <citation type="journal article" date="2005" name="Int. J. Syst. Evol. Microbiol.">
        <title>Nitrincola lacisaponensis gen. nov., sp. nov., a novel alkaliphilic bacterium isolated from an alkaline, saline lake.</title>
        <authorList>
            <person name="Dimitriu P.A."/>
            <person name="Shukla S.K."/>
            <person name="Conradt J."/>
            <person name="Marquez M.C."/>
            <person name="Ventosa A."/>
            <person name="Maglia A."/>
            <person name="Peyton B.M."/>
            <person name="Pinkart H.C."/>
            <person name="Mormile M.R."/>
        </authorList>
    </citation>
    <scope>NUCLEOTIDE SEQUENCE [LARGE SCALE GENOMIC DNA]</scope>
    <source>
        <strain evidence="2 3">4CA</strain>
    </source>
</reference>
<protein>
    <recommendedName>
        <fullName evidence="4">Preprotein translocase subunit YajC</fullName>
    </recommendedName>
</protein>
<feature type="transmembrane region" description="Helical" evidence="1">
    <location>
        <begin position="6"/>
        <end position="23"/>
    </location>
</feature>
<dbReference type="OrthoDB" id="5735634at2"/>
<keyword evidence="1" id="KW-0812">Transmembrane</keyword>
<keyword evidence="1" id="KW-0472">Membrane</keyword>
<organism evidence="2 3">
    <name type="scientific">Nitrincola lacisaponensis</name>
    <dbReference type="NCBI Taxonomy" id="267850"/>
    <lineage>
        <taxon>Bacteria</taxon>
        <taxon>Pseudomonadati</taxon>
        <taxon>Pseudomonadota</taxon>
        <taxon>Gammaproteobacteria</taxon>
        <taxon>Oceanospirillales</taxon>
        <taxon>Oceanospirillaceae</taxon>
        <taxon>Nitrincola</taxon>
    </lineage>
</organism>
<dbReference type="EMBL" id="JMSZ01000042">
    <property type="protein sequence ID" value="KDE38560.1"/>
    <property type="molecule type" value="Genomic_DNA"/>
</dbReference>
<keyword evidence="3" id="KW-1185">Reference proteome</keyword>
<dbReference type="RefSeq" id="WP_036549894.1">
    <property type="nucleotide sequence ID" value="NZ_JMSZ01000042.1"/>
</dbReference>
<evidence type="ECO:0000256" key="1">
    <source>
        <dbReference type="SAM" id="Phobius"/>
    </source>
</evidence>
<evidence type="ECO:0008006" key="4">
    <source>
        <dbReference type="Google" id="ProtNLM"/>
    </source>
</evidence>
<proteinExistence type="predicted"/>
<dbReference type="Proteomes" id="UP000027318">
    <property type="component" value="Unassembled WGS sequence"/>
</dbReference>
<dbReference type="STRING" id="267850.ADINL_3015"/>
<evidence type="ECO:0000313" key="2">
    <source>
        <dbReference type="EMBL" id="KDE38560.1"/>
    </source>
</evidence>
<sequence length="168" mass="19318">MEWVISIVVMLSLIGSIMWIRPSPRERMVSQIRLHARKLGFTVQLAQLETTRAKGQTEPEKIRVPAYRVLRHDLSGDERERWISWQIFRTENVANQGLPAGWSWKRGEYQLTDSACALIRELIERLPPEVVALESSPVHFTVYWREAGGAEQLDAIYAALQPILQAKI</sequence>
<gene>
    <name evidence="2" type="ORF">ADINL_3015</name>
</gene>
<evidence type="ECO:0000313" key="3">
    <source>
        <dbReference type="Proteomes" id="UP000027318"/>
    </source>
</evidence>
<dbReference type="AlphaFoldDB" id="A0A063Y069"/>
<accession>A0A063Y069</accession>